<sequence>GQDPPPLTSNITTLQKRFGDGVSSIVFEPPPNYPGISHPGLLDATADTSTPTTTSAGDDKCKVGIGALGREGERTENDRSRFFCGASLLTDRHILTAAHCVVNPKLVPKVIRLGERDFTTRDECASLDYTVKKVTKHPEYKLLSTYNDIAVIELEESVQERSPHLLPYCLPKE</sequence>
<dbReference type="InterPro" id="IPR001254">
    <property type="entry name" value="Trypsin_dom"/>
</dbReference>
<evidence type="ECO:0000313" key="6">
    <source>
        <dbReference type="EMBL" id="CAL4205770.1"/>
    </source>
</evidence>
<dbReference type="PANTHER" id="PTHR24260:SF136">
    <property type="entry name" value="GH08193P-RELATED"/>
    <property type="match status" value="1"/>
</dbReference>
<dbReference type="PRINTS" id="PR00722">
    <property type="entry name" value="CHYMOTRYPSIN"/>
</dbReference>
<dbReference type="PROSITE" id="PS50240">
    <property type="entry name" value="TRYPSIN_DOM"/>
    <property type="match status" value="1"/>
</dbReference>
<feature type="non-terminal residue" evidence="6">
    <location>
        <position position="173"/>
    </location>
</feature>
<keyword evidence="3" id="KW-0325">Glycoprotein</keyword>
<dbReference type="GO" id="GO:0004252">
    <property type="term" value="F:serine-type endopeptidase activity"/>
    <property type="evidence" value="ECO:0007669"/>
    <property type="project" value="InterPro"/>
</dbReference>
<evidence type="ECO:0000256" key="4">
    <source>
        <dbReference type="ARBA" id="ARBA00024195"/>
    </source>
</evidence>
<evidence type="ECO:0000256" key="2">
    <source>
        <dbReference type="ARBA" id="ARBA00023157"/>
    </source>
</evidence>
<gene>
    <name evidence="6" type="ORF">MNOR_LOCUS37953</name>
</gene>
<comment type="caution">
    <text evidence="6">The sequence shown here is derived from an EMBL/GenBank/DDBJ whole genome shotgun (WGS) entry which is preliminary data.</text>
</comment>
<dbReference type="InterPro" id="IPR001314">
    <property type="entry name" value="Peptidase_S1A"/>
</dbReference>
<evidence type="ECO:0000256" key="3">
    <source>
        <dbReference type="ARBA" id="ARBA00023180"/>
    </source>
</evidence>
<name>A0AAV2SKL2_MEGNR</name>
<keyword evidence="7" id="KW-1185">Reference proteome</keyword>
<dbReference type="InterPro" id="IPR009003">
    <property type="entry name" value="Peptidase_S1_PA"/>
</dbReference>
<organism evidence="6 7">
    <name type="scientific">Meganyctiphanes norvegica</name>
    <name type="common">Northern krill</name>
    <name type="synonym">Thysanopoda norvegica</name>
    <dbReference type="NCBI Taxonomy" id="48144"/>
    <lineage>
        <taxon>Eukaryota</taxon>
        <taxon>Metazoa</taxon>
        <taxon>Ecdysozoa</taxon>
        <taxon>Arthropoda</taxon>
        <taxon>Crustacea</taxon>
        <taxon>Multicrustacea</taxon>
        <taxon>Malacostraca</taxon>
        <taxon>Eumalacostraca</taxon>
        <taxon>Eucarida</taxon>
        <taxon>Euphausiacea</taxon>
        <taxon>Euphausiidae</taxon>
        <taxon>Meganyctiphanes</taxon>
    </lineage>
</organism>
<protein>
    <recommendedName>
        <fullName evidence="5">Peptidase S1 domain-containing protein</fullName>
    </recommendedName>
</protein>
<dbReference type="AlphaFoldDB" id="A0AAV2SKL2"/>
<dbReference type="InterPro" id="IPR043504">
    <property type="entry name" value="Peptidase_S1_PA_chymotrypsin"/>
</dbReference>
<dbReference type="Pfam" id="PF00089">
    <property type="entry name" value="Trypsin"/>
    <property type="match status" value="1"/>
</dbReference>
<dbReference type="SUPFAM" id="SSF50494">
    <property type="entry name" value="Trypsin-like serine proteases"/>
    <property type="match status" value="1"/>
</dbReference>
<dbReference type="InterPro" id="IPR018114">
    <property type="entry name" value="TRYPSIN_HIS"/>
</dbReference>
<dbReference type="InterPro" id="IPR051333">
    <property type="entry name" value="CLIP_Serine_Protease"/>
</dbReference>
<comment type="similarity">
    <text evidence="4">Belongs to the peptidase S1 family. CLIP subfamily.</text>
</comment>
<feature type="domain" description="Peptidase S1" evidence="5">
    <location>
        <begin position="67"/>
        <end position="173"/>
    </location>
</feature>
<dbReference type="PANTHER" id="PTHR24260">
    <property type="match status" value="1"/>
</dbReference>
<feature type="non-terminal residue" evidence="6">
    <location>
        <position position="1"/>
    </location>
</feature>
<evidence type="ECO:0000259" key="5">
    <source>
        <dbReference type="PROSITE" id="PS50240"/>
    </source>
</evidence>
<dbReference type="Gene3D" id="2.40.10.10">
    <property type="entry name" value="Trypsin-like serine proteases"/>
    <property type="match status" value="1"/>
</dbReference>
<evidence type="ECO:0000313" key="7">
    <source>
        <dbReference type="Proteomes" id="UP001497623"/>
    </source>
</evidence>
<dbReference type="Proteomes" id="UP001497623">
    <property type="component" value="Unassembled WGS sequence"/>
</dbReference>
<proteinExistence type="inferred from homology"/>
<evidence type="ECO:0000256" key="1">
    <source>
        <dbReference type="ARBA" id="ARBA00022729"/>
    </source>
</evidence>
<dbReference type="EMBL" id="CAXKWB010081266">
    <property type="protein sequence ID" value="CAL4205770.1"/>
    <property type="molecule type" value="Genomic_DNA"/>
</dbReference>
<accession>A0AAV2SKL2</accession>
<dbReference type="FunFam" id="2.40.10.10:FF:000028">
    <property type="entry name" value="Serine protease easter"/>
    <property type="match status" value="1"/>
</dbReference>
<reference evidence="6 7" key="1">
    <citation type="submission" date="2024-05" db="EMBL/GenBank/DDBJ databases">
        <authorList>
            <person name="Wallberg A."/>
        </authorList>
    </citation>
    <scope>NUCLEOTIDE SEQUENCE [LARGE SCALE GENOMIC DNA]</scope>
</reference>
<dbReference type="PROSITE" id="PS00134">
    <property type="entry name" value="TRYPSIN_HIS"/>
    <property type="match status" value="1"/>
</dbReference>
<keyword evidence="2" id="KW-1015">Disulfide bond</keyword>
<keyword evidence="1" id="KW-0732">Signal</keyword>
<dbReference type="GO" id="GO:0006508">
    <property type="term" value="P:proteolysis"/>
    <property type="evidence" value="ECO:0007669"/>
    <property type="project" value="InterPro"/>
</dbReference>